<proteinExistence type="predicted"/>
<keyword evidence="2" id="KW-1185">Reference proteome</keyword>
<dbReference type="EMBL" id="CM037155">
    <property type="protein sequence ID" value="KAH7846854.1"/>
    <property type="molecule type" value="Genomic_DNA"/>
</dbReference>
<comment type="caution">
    <text evidence="1">The sequence shown here is derived from an EMBL/GenBank/DDBJ whole genome shotgun (WGS) entry which is preliminary data.</text>
</comment>
<sequence>MCASLPNLNFDVLNLIKPPEMQCCRLDKHWFVKIVDQSLNNYLGTRILTFRVSFCLLNEYACQIDRWITFAVRLGVENLMLQLSCYNAYSHHLRSKLPEYKYKEYYVFPCHLFPQGNESKLKQLFLQTCILGPCLNDQFRSLKTLELLDVHLVQSDVDRVFSSCLNLEFLFLEACYLLGTLRLGSLQRLKSLMVFRCSELKGIELSATHLTTFEYTGNPINFSHLTIPSLRKLDCWADCDRSLGYIFSQLGNAHPHVEFLSIFTATNWVKQIPECLTTICKVKQLEFHFKEETEFHIPKMFAILIACPLLQKFHVVVSLLFTVFFFN</sequence>
<evidence type="ECO:0000313" key="2">
    <source>
        <dbReference type="Proteomes" id="UP000828048"/>
    </source>
</evidence>
<dbReference type="Proteomes" id="UP000828048">
    <property type="component" value="Chromosome 5"/>
</dbReference>
<evidence type="ECO:0000313" key="1">
    <source>
        <dbReference type="EMBL" id="KAH7846854.1"/>
    </source>
</evidence>
<name>A0ACB7Y0Z2_9ERIC</name>
<organism evidence="1 2">
    <name type="scientific">Vaccinium darrowii</name>
    <dbReference type="NCBI Taxonomy" id="229202"/>
    <lineage>
        <taxon>Eukaryota</taxon>
        <taxon>Viridiplantae</taxon>
        <taxon>Streptophyta</taxon>
        <taxon>Embryophyta</taxon>
        <taxon>Tracheophyta</taxon>
        <taxon>Spermatophyta</taxon>
        <taxon>Magnoliopsida</taxon>
        <taxon>eudicotyledons</taxon>
        <taxon>Gunneridae</taxon>
        <taxon>Pentapetalae</taxon>
        <taxon>asterids</taxon>
        <taxon>Ericales</taxon>
        <taxon>Ericaceae</taxon>
        <taxon>Vaccinioideae</taxon>
        <taxon>Vaccinieae</taxon>
        <taxon>Vaccinium</taxon>
    </lineage>
</organism>
<protein>
    <submittedName>
        <fullName evidence="1">Uncharacterized protein</fullName>
    </submittedName>
</protein>
<accession>A0ACB7Y0Z2</accession>
<gene>
    <name evidence="1" type="ORF">Vadar_018887</name>
</gene>
<reference evidence="1 2" key="1">
    <citation type="journal article" date="2021" name="Hortic Res">
        <title>High-quality reference genome and annotation aids understanding of berry development for evergreen blueberry (Vaccinium darrowii).</title>
        <authorList>
            <person name="Yu J."/>
            <person name="Hulse-Kemp A.M."/>
            <person name="Babiker E."/>
            <person name="Staton M."/>
        </authorList>
    </citation>
    <scope>NUCLEOTIDE SEQUENCE [LARGE SCALE GENOMIC DNA]</scope>
    <source>
        <strain evidence="2">cv. NJ 8807/NJ 8810</strain>
        <tissue evidence="1">Young leaf</tissue>
    </source>
</reference>